<dbReference type="Proteomes" id="UP000242502">
    <property type="component" value="Unassembled WGS sequence"/>
</dbReference>
<dbReference type="EMBL" id="MDLC01000099">
    <property type="protein sequence ID" value="ODS22343.1"/>
    <property type="molecule type" value="Genomic_DNA"/>
</dbReference>
<accession>A0A1D2QLA2</accession>
<name>A0A1D2QLA2_9GAMM</name>
<protein>
    <recommendedName>
        <fullName evidence="3">Apea-like HEPN domain-containing protein</fullName>
    </recommendedName>
</protein>
<gene>
    <name evidence="1" type="ORF">AB835_14735</name>
</gene>
<sequence length="123" mass="14510">MYLEYTVYDFSARHLSDKYVVEHLDKLDIISKWLVCTRIITGKEIDKSKQAYQYMKVLIRFRNKAVHKKSEPASFSPNAFYEKSEKNDREFNQATEASQLAIKHLSIELKEIYNGGWFPLPDI</sequence>
<comment type="caution">
    <text evidence="1">The sequence shown here is derived from an EMBL/GenBank/DDBJ whole genome shotgun (WGS) entry which is preliminary data.</text>
</comment>
<evidence type="ECO:0000313" key="2">
    <source>
        <dbReference type="Proteomes" id="UP000242502"/>
    </source>
</evidence>
<reference evidence="1 2" key="1">
    <citation type="journal article" date="2016" name="Appl. Environ. Microbiol.">
        <title>Lack of Overt Genome Reduction in the Bryostatin-Producing Bryozoan Symbiont "Candidatus Endobugula sertula".</title>
        <authorList>
            <person name="Miller I.J."/>
            <person name="Vanee N."/>
            <person name="Fong S.S."/>
            <person name="Lim-Fong G.E."/>
            <person name="Kwan J.C."/>
        </authorList>
    </citation>
    <scope>NUCLEOTIDE SEQUENCE [LARGE SCALE GENOMIC DNA]</scope>
    <source>
        <strain evidence="1">AB1-4</strain>
    </source>
</reference>
<proteinExistence type="predicted"/>
<evidence type="ECO:0008006" key="3">
    <source>
        <dbReference type="Google" id="ProtNLM"/>
    </source>
</evidence>
<dbReference type="AlphaFoldDB" id="A0A1D2QLA2"/>
<evidence type="ECO:0000313" key="1">
    <source>
        <dbReference type="EMBL" id="ODS22343.1"/>
    </source>
</evidence>
<organism evidence="1 2">
    <name type="scientific">Candidatus Endobugula sertula</name>
    <name type="common">Bugula neritina bacterial symbiont</name>
    <dbReference type="NCBI Taxonomy" id="62101"/>
    <lineage>
        <taxon>Bacteria</taxon>
        <taxon>Pseudomonadati</taxon>
        <taxon>Pseudomonadota</taxon>
        <taxon>Gammaproteobacteria</taxon>
        <taxon>Cellvibrionales</taxon>
        <taxon>Cellvibrionaceae</taxon>
        <taxon>Candidatus Endobugula</taxon>
    </lineage>
</organism>